<dbReference type="PANTHER" id="PTHR11070:SF17">
    <property type="entry name" value="DNA HELICASE IV"/>
    <property type="match status" value="1"/>
</dbReference>
<keyword evidence="1 5" id="KW-0547">Nucleotide-binding</keyword>
<dbReference type="Proteomes" id="UP000609346">
    <property type="component" value="Unassembled WGS sequence"/>
</dbReference>
<dbReference type="EMBL" id="JACXZA010000001">
    <property type="protein sequence ID" value="MBD3918457.1"/>
    <property type="molecule type" value="Genomic_DNA"/>
</dbReference>
<accession>A0ABR8MTZ8</accession>
<evidence type="ECO:0000256" key="1">
    <source>
        <dbReference type="ARBA" id="ARBA00022741"/>
    </source>
</evidence>
<dbReference type="Gene3D" id="3.40.50.300">
    <property type="entry name" value="P-loop containing nucleotide triphosphate hydrolases"/>
    <property type="match status" value="3"/>
</dbReference>
<dbReference type="Pfam" id="PF00580">
    <property type="entry name" value="UvrD-helicase"/>
    <property type="match status" value="1"/>
</dbReference>
<dbReference type="InterPro" id="IPR000212">
    <property type="entry name" value="DNA_helicase_UvrD/REP"/>
</dbReference>
<feature type="domain" description="UvrD-like helicase ATP-binding" evidence="7">
    <location>
        <begin position="212"/>
        <end position="631"/>
    </location>
</feature>
<organism evidence="8 9">
    <name type="scientific">Paenibacillus terricola</name>
    <dbReference type="NCBI Taxonomy" id="2763503"/>
    <lineage>
        <taxon>Bacteria</taxon>
        <taxon>Bacillati</taxon>
        <taxon>Bacillota</taxon>
        <taxon>Bacilli</taxon>
        <taxon>Bacillales</taxon>
        <taxon>Paenibacillaceae</taxon>
        <taxon>Paenibacillus</taxon>
    </lineage>
</organism>
<dbReference type="PROSITE" id="PS51198">
    <property type="entry name" value="UVRD_HELICASE_ATP_BIND"/>
    <property type="match status" value="1"/>
</dbReference>
<keyword evidence="9" id="KW-1185">Reference proteome</keyword>
<evidence type="ECO:0000256" key="4">
    <source>
        <dbReference type="ARBA" id="ARBA00022840"/>
    </source>
</evidence>
<sequence>MSEWSTEWDKEQRRVDEVIAAFKKRIKEYEPLVGELRSEVVDFRTNFWDDVTVNLSNDDDVLETFMSMKQQAQILSEREHSHRHLLNQLKRTRRLLPSPYFGRIDFHEKGTPASEKLYIGVASFLADDGETFLVYDWRTPIASLYYDFPPGHAAYNTPGGEISGTIELKRQFAIRDGHIRTMFDTGMTIGDELLQNVLSKGAGSQMQSIVATIQHEQNQIIRNDSSRLLVVQGAAGSGKTSAALQRAAYLLYKHRERLTAEQMVLFSPNPMFNSYVATVLPELGEDNIQQTTFQEYLNRRLAGTFDVEDPFDQMEYVLTKQDDPEYDAVIAGIAFKASSRFLHLMRSYRDRLLTEGMRFKGIRFKGRTVLSRQAIEAQFYNSKSAASLSYRVDELKDWIMQQLRKLERAERSADWVKEELDYLDQEQYQDAFNRLAKRQQAKNPAFDDAQQEEELLREGVVRTHFRPLYRKVKALRFVDTKGLYRQLFENDSLVASLIGDSDETSKDRVGFPDEQQWKQICARTVGLMDEGKLAAEDATPYLYLKELIEGFQMNGNIRYVLMDEAQDYSAFQFEFVKRLFPRARMTVLGDFNQAIFAQASDLHERSGSPLEGLYGPEDTAWMNLTRSYRSTREIVDFTRAMLADGDRIVPFDRSGGKPLAIQCTGEQDRDRRIIEDIAALQAEGFGSIAIITKSQAEANEAFERLRAVPALGESLRLVNKTTPQFEHGLLIIPAYLAKGVEFDAVLIYDASARCYGRESERKLFYTACTRPMHRLRLYNPIEAAWSPFVLGVSEELYERQ</sequence>
<feature type="binding site" evidence="5">
    <location>
        <begin position="233"/>
        <end position="240"/>
    </location>
    <ligand>
        <name>ATP</name>
        <dbReference type="ChEBI" id="CHEBI:30616"/>
    </ligand>
</feature>
<dbReference type="InterPro" id="IPR014016">
    <property type="entry name" value="UvrD-like_ATP-bd"/>
</dbReference>
<evidence type="ECO:0000259" key="7">
    <source>
        <dbReference type="PROSITE" id="PS51198"/>
    </source>
</evidence>
<feature type="coiled-coil region" evidence="6">
    <location>
        <begin position="399"/>
        <end position="426"/>
    </location>
</feature>
<keyword evidence="2 5" id="KW-0378">Hydrolase</keyword>
<comment type="caution">
    <text evidence="8">The sequence shown here is derived from an EMBL/GenBank/DDBJ whole genome shotgun (WGS) entry which is preliminary data.</text>
</comment>
<evidence type="ECO:0000256" key="6">
    <source>
        <dbReference type="SAM" id="Coils"/>
    </source>
</evidence>
<dbReference type="NCBIfam" id="NF041464">
    <property type="entry name" value="HelD_BACSU"/>
    <property type="match status" value="1"/>
</dbReference>
<dbReference type="SUPFAM" id="SSF52540">
    <property type="entry name" value="P-loop containing nucleoside triphosphate hydrolases"/>
    <property type="match status" value="1"/>
</dbReference>
<keyword evidence="3 5" id="KW-0347">Helicase</keyword>
<evidence type="ECO:0000256" key="5">
    <source>
        <dbReference type="PROSITE-ProRule" id="PRU00560"/>
    </source>
</evidence>
<dbReference type="RefSeq" id="WP_191202648.1">
    <property type="nucleotide sequence ID" value="NZ_JACXZA010000001.1"/>
</dbReference>
<evidence type="ECO:0000313" key="8">
    <source>
        <dbReference type="EMBL" id="MBD3918457.1"/>
    </source>
</evidence>
<dbReference type="InterPro" id="IPR027417">
    <property type="entry name" value="P-loop_NTPase"/>
</dbReference>
<evidence type="ECO:0000256" key="2">
    <source>
        <dbReference type="ARBA" id="ARBA00022801"/>
    </source>
</evidence>
<gene>
    <name evidence="8" type="ORF">H8B09_06800</name>
</gene>
<evidence type="ECO:0000313" key="9">
    <source>
        <dbReference type="Proteomes" id="UP000609346"/>
    </source>
</evidence>
<dbReference type="InterPro" id="IPR048228">
    <property type="entry name" value="HelD_bacillota"/>
</dbReference>
<keyword evidence="4 5" id="KW-0067">ATP-binding</keyword>
<name>A0ABR8MTZ8_9BACL</name>
<protein>
    <submittedName>
        <fullName evidence="8">UvrD-helicase domain-containing protein</fullName>
    </submittedName>
</protein>
<keyword evidence="6" id="KW-0175">Coiled coil</keyword>
<dbReference type="PANTHER" id="PTHR11070">
    <property type="entry name" value="UVRD / RECB / PCRA DNA HELICASE FAMILY MEMBER"/>
    <property type="match status" value="1"/>
</dbReference>
<reference evidence="8 9" key="1">
    <citation type="submission" date="2020-09" db="EMBL/GenBank/DDBJ databases">
        <title>Paenibacillus sp. strain PR3 16S rRNA gene Genome sequencing and assembly.</title>
        <authorList>
            <person name="Kim J."/>
        </authorList>
    </citation>
    <scope>NUCLEOTIDE SEQUENCE [LARGE SCALE GENOMIC DNA]</scope>
    <source>
        <strain evidence="8 9">PR3</strain>
    </source>
</reference>
<proteinExistence type="predicted"/>
<evidence type="ECO:0000256" key="3">
    <source>
        <dbReference type="ARBA" id="ARBA00022806"/>
    </source>
</evidence>